<dbReference type="SUPFAM" id="SSF47384">
    <property type="entry name" value="Homodimeric domain of signal transducing histidine kinase"/>
    <property type="match status" value="1"/>
</dbReference>
<comment type="catalytic activity">
    <reaction evidence="1">
        <text>ATP + protein L-histidine = ADP + protein N-phospho-L-histidine.</text>
        <dbReference type="EC" id="2.7.13.3"/>
    </reaction>
</comment>
<evidence type="ECO:0000256" key="6">
    <source>
        <dbReference type="ARBA" id="ARBA00022777"/>
    </source>
</evidence>
<keyword evidence="8" id="KW-0902">Two-component regulatory system</keyword>
<dbReference type="AlphaFoldDB" id="A0A6B2K0S9"/>
<dbReference type="PROSITE" id="PS50109">
    <property type="entry name" value="HIS_KIN"/>
    <property type="match status" value="1"/>
</dbReference>
<comment type="caution">
    <text evidence="11">The sequence shown here is derived from an EMBL/GenBank/DDBJ whole genome shotgun (WGS) entry which is preliminary data.</text>
</comment>
<dbReference type="CDD" id="cd00075">
    <property type="entry name" value="HATPase"/>
    <property type="match status" value="1"/>
</dbReference>
<dbReference type="InterPro" id="IPR036097">
    <property type="entry name" value="HisK_dim/P_sf"/>
</dbReference>
<dbReference type="InterPro" id="IPR004358">
    <property type="entry name" value="Sig_transdc_His_kin-like_C"/>
</dbReference>
<dbReference type="Proteomes" id="UP000474757">
    <property type="component" value="Unassembled WGS sequence"/>
</dbReference>
<dbReference type="PANTHER" id="PTHR43065">
    <property type="entry name" value="SENSOR HISTIDINE KINASE"/>
    <property type="match status" value="1"/>
</dbReference>
<dbReference type="SMART" id="SM00388">
    <property type="entry name" value="HisKA"/>
    <property type="match status" value="1"/>
</dbReference>
<evidence type="ECO:0000256" key="3">
    <source>
        <dbReference type="ARBA" id="ARBA00022553"/>
    </source>
</evidence>
<keyword evidence="6 11" id="KW-0418">Kinase</keyword>
<evidence type="ECO:0000256" key="5">
    <source>
        <dbReference type="ARBA" id="ARBA00022741"/>
    </source>
</evidence>
<evidence type="ECO:0000259" key="10">
    <source>
        <dbReference type="PROSITE" id="PS50109"/>
    </source>
</evidence>
<evidence type="ECO:0000256" key="1">
    <source>
        <dbReference type="ARBA" id="ARBA00000085"/>
    </source>
</evidence>
<dbReference type="Pfam" id="PF00512">
    <property type="entry name" value="HisKA"/>
    <property type="match status" value="1"/>
</dbReference>
<name>A0A6B2K0S9_9RHOB</name>
<evidence type="ECO:0000256" key="7">
    <source>
        <dbReference type="ARBA" id="ARBA00022840"/>
    </source>
</evidence>
<keyword evidence="4" id="KW-0808">Transferase</keyword>
<dbReference type="InterPro" id="IPR003661">
    <property type="entry name" value="HisK_dim/P_dom"/>
</dbReference>
<dbReference type="EC" id="2.7.13.3" evidence="2"/>
<dbReference type="Gene3D" id="3.30.565.10">
    <property type="entry name" value="Histidine kinase-like ATPase, C-terminal domain"/>
    <property type="match status" value="1"/>
</dbReference>
<gene>
    <name evidence="11" type="ORF">GZA08_13815</name>
</gene>
<dbReference type="Pfam" id="PF02518">
    <property type="entry name" value="HATPase_c"/>
    <property type="match status" value="1"/>
</dbReference>
<keyword evidence="12" id="KW-1185">Reference proteome</keyword>
<dbReference type="PRINTS" id="PR00344">
    <property type="entry name" value="BCTRLSENSOR"/>
</dbReference>
<evidence type="ECO:0000256" key="9">
    <source>
        <dbReference type="SAM" id="Phobius"/>
    </source>
</evidence>
<proteinExistence type="predicted"/>
<dbReference type="InterPro" id="IPR036890">
    <property type="entry name" value="HATPase_C_sf"/>
</dbReference>
<keyword evidence="3" id="KW-0597">Phosphoprotein</keyword>
<evidence type="ECO:0000256" key="4">
    <source>
        <dbReference type="ARBA" id="ARBA00022679"/>
    </source>
</evidence>
<dbReference type="Gene3D" id="1.10.287.130">
    <property type="match status" value="1"/>
</dbReference>
<accession>A0A6B2K0S9</accession>
<organism evidence="11 12">
    <name type="scientific">Pseudoroseicyclus tamaricis</name>
    <dbReference type="NCBI Taxonomy" id="2705421"/>
    <lineage>
        <taxon>Bacteria</taxon>
        <taxon>Pseudomonadati</taxon>
        <taxon>Pseudomonadota</taxon>
        <taxon>Alphaproteobacteria</taxon>
        <taxon>Rhodobacterales</taxon>
        <taxon>Paracoccaceae</taxon>
        <taxon>Pseudoroseicyclus</taxon>
    </lineage>
</organism>
<keyword evidence="5" id="KW-0547">Nucleotide-binding</keyword>
<dbReference type="SMART" id="SM00387">
    <property type="entry name" value="HATPase_c"/>
    <property type="match status" value="1"/>
</dbReference>
<keyword evidence="9" id="KW-0472">Membrane</keyword>
<dbReference type="CDD" id="cd00082">
    <property type="entry name" value="HisKA"/>
    <property type="match status" value="1"/>
</dbReference>
<feature type="transmembrane region" description="Helical" evidence="9">
    <location>
        <begin position="6"/>
        <end position="30"/>
    </location>
</feature>
<dbReference type="GO" id="GO:0000155">
    <property type="term" value="F:phosphorelay sensor kinase activity"/>
    <property type="evidence" value="ECO:0007669"/>
    <property type="project" value="InterPro"/>
</dbReference>
<dbReference type="PANTHER" id="PTHR43065:SF10">
    <property type="entry name" value="PEROXIDE STRESS-ACTIVATED HISTIDINE KINASE MAK3"/>
    <property type="match status" value="1"/>
</dbReference>
<dbReference type="EMBL" id="JAAGAB010000003">
    <property type="protein sequence ID" value="NDV02044.1"/>
    <property type="molecule type" value="Genomic_DNA"/>
</dbReference>
<dbReference type="InterPro" id="IPR005467">
    <property type="entry name" value="His_kinase_dom"/>
</dbReference>
<dbReference type="SUPFAM" id="SSF55874">
    <property type="entry name" value="ATPase domain of HSP90 chaperone/DNA topoisomerase II/histidine kinase"/>
    <property type="match status" value="1"/>
</dbReference>
<evidence type="ECO:0000313" key="12">
    <source>
        <dbReference type="Proteomes" id="UP000474757"/>
    </source>
</evidence>
<protein>
    <recommendedName>
        <fullName evidence="2">histidine kinase</fullName>
        <ecNumber evidence="2">2.7.13.3</ecNumber>
    </recommendedName>
</protein>
<evidence type="ECO:0000256" key="8">
    <source>
        <dbReference type="ARBA" id="ARBA00023012"/>
    </source>
</evidence>
<keyword evidence="9" id="KW-0812">Transmembrane</keyword>
<evidence type="ECO:0000313" key="11">
    <source>
        <dbReference type="EMBL" id="NDV02044.1"/>
    </source>
</evidence>
<keyword evidence="9" id="KW-1133">Transmembrane helix</keyword>
<reference evidence="11 12" key="1">
    <citation type="submission" date="2020-02" db="EMBL/GenBank/DDBJ databases">
        <title>Pseudoroseicyclus tamarix, sp. nov., isolated from offshore sediment of a Tamarix chinensis forest.</title>
        <authorList>
            <person name="Gai Y."/>
        </authorList>
    </citation>
    <scope>NUCLEOTIDE SEQUENCE [LARGE SCALE GENOMIC DNA]</scope>
    <source>
        <strain evidence="11 12">CLL3-39</strain>
    </source>
</reference>
<dbReference type="RefSeq" id="WP_163894625.1">
    <property type="nucleotide sequence ID" value="NZ_JAAFYS010000003.1"/>
</dbReference>
<feature type="transmembrane region" description="Helical" evidence="9">
    <location>
        <begin position="158"/>
        <end position="181"/>
    </location>
</feature>
<feature type="domain" description="Histidine kinase" evidence="10">
    <location>
        <begin position="248"/>
        <end position="458"/>
    </location>
</feature>
<dbReference type="GO" id="GO:0005524">
    <property type="term" value="F:ATP binding"/>
    <property type="evidence" value="ECO:0007669"/>
    <property type="project" value="UniProtKB-KW"/>
</dbReference>
<evidence type="ECO:0000256" key="2">
    <source>
        <dbReference type="ARBA" id="ARBA00012438"/>
    </source>
</evidence>
<sequence length="465" mass="50284">MLKTLSGRFLVLTVIFVMLAEVLIFVPSVARFRQDYLNERLARAQIASLALLADDMVSAELESELLENAGVFNVVLRRDEVRQLALSSPIPQPISDTYDMRNSAAPTLIADALGVLFDNENRIIRVMGNPVQEGGLLIEVTLETGPLRAAMYEYGFRVLVLSAVISILTAALLFLAVRALLLRPIAGVIRAMQSYAAAPEDARSLITPTASVTELREAEEALRTMQTQLTGALRQKERLAQLGGAVARVSHDLRNILTSAQLFADRIEGSDDPLVKRLMPKLLRSISRAISLAETTLAFGRAEEPPPTLARVQIAALIGDVIDSERLATGADDISFGEDVPAGLMVRADGEQIHRVLSNLVRNARQAILATGKPGEICVRAWEDDNAWWISVSDTGPGLPPKAREHLFQPFQGAVTKGGSGLGLAIAAELVRGHGGRLDLRDSGPEGTEFAIWLPKSEAVLQAAE</sequence>
<dbReference type="InterPro" id="IPR003594">
    <property type="entry name" value="HATPase_dom"/>
</dbReference>
<keyword evidence="7" id="KW-0067">ATP-binding</keyword>